<dbReference type="Pfam" id="PF00011">
    <property type="entry name" value="HSP20"/>
    <property type="match status" value="1"/>
</dbReference>
<dbReference type="InterPro" id="IPR002068">
    <property type="entry name" value="A-crystallin/Hsp20_dom"/>
</dbReference>
<comment type="caution">
    <text evidence="4">The sequence shown here is derived from an EMBL/GenBank/DDBJ whole genome shotgun (WGS) entry which is preliminary data.</text>
</comment>
<reference evidence="5" key="1">
    <citation type="journal article" date="2019" name="Int. J. Syst. Evol. Microbiol.">
        <title>The Global Catalogue of Microorganisms (GCM) 10K type strain sequencing project: providing services to taxonomists for standard genome sequencing and annotation.</title>
        <authorList>
            <consortium name="The Broad Institute Genomics Platform"/>
            <consortium name="The Broad Institute Genome Sequencing Center for Infectious Disease"/>
            <person name="Wu L."/>
            <person name="Ma J."/>
        </authorList>
    </citation>
    <scope>NUCLEOTIDE SEQUENCE [LARGE SCALE GENOMIC DNA]</scope>
    <source>
        <strain evidence="5">JCM 3272</strain>
    </source>
</reference>
<dbReference type="RefSeq" id="WP_344615632.1">
    <property type="nucleotide sequence ID" value="NZ_BAAARV010000053.1"/>
</dbReference>
<organism evidence="4 5">
    <name type="scientific">Dactylosporangium salmoneum</name>
    <dbReference type="NCBI Taxonomy" id="53361"/>
    <lineage>
        <taxon>Bacteria</taxon>
        <taxon>Bacillati</taxon>
        <taxon>Actinomycetota</taxon>
        <taxon>Actinomycetes</taxon>
        <taxon>Micromonosporales</taxon>
        <taxon>Micromonosporaceae</taxon>
        <taxon>Dactylosporangium</taxon>
    </lineage>
</organism>
<dbReference type="EMBL" id="BAAARV010000053">
    <property type="protein sequence ID" value="GAA2361641.1"/>
    <property type="molecule type" value="Genomic_DNA"/>
</dbReference>
<evidence type="ECO:0000256" key="1">
    <source>
        <dbReference type="PROSITE-ProRule" id="PRU00285"/>
    </source>
</evidence>
<evidence type="ECO:0000256" key="2">
    <source>
        <dbReference type="RuleBase" id="RU003616"/>
    </source>
</evidence>
<dbReference type="Proteomes" id="UP001501444">
    <property type="component" value="Unassembled WGS sequence"/>
</dbReference>
<evidence type="ECO:0000313" key="4">
    <source>
        <dbReference type="EMBL" id="GAA2361641.1"/>
    </source>
</evidence>
<dbReference type="CDD" id="cd06464">
    <property type="entry name" value="ACD_sHsps-like"/>
    <property type="match status" value="1"/>
</dbReference>
<dbReference type="SUPFAM" id="SSF49764">
    <property type="entry name" value="HSP20-like chaperones"/>
    <property type="match status" value="1"/>
</dbReference>
<feature type="domain" description="SHSP" evidence="3">
    <location>
        <begin position="22"/>
        <end position="133"/>
    </location>
</feature>
<evidence type="ECO:0000259" key="3">
    <source>
        <dbReference type="PROSITE" id="PS01031"/>
    </source>
</evidence>
<protein>
    <submittedName>
        <fullName evidence="4">Hsp20/alpha crystallin family protein</fullName>
    </submittedName>
</protein>
<accession>A0ABP5TTY8</accession>
<gene>
    <name evidence="4" type="ORF">GCM10010170_057200</name>
</gene>
<dbReference type="PANTHER" id="PTHR11527">
    <property type="entry name" value="HEAT-SHOCK PROTEIN 20 FAMILY MEMBER"/>
    <property type="match status" value="1"/>
</dbReference>
<dbReference type="Gene3D" id="2.60.40.790">
    <property type="match status" value="1"/>
</dbReference>
<dbReference type="PROSITE" id="PS01031">
    <property type="entry name" value="SHSP"/>
    <property type="match status" value="1"/>
</dbReference>
<dbReference type="InterPro" id="IPR008978">
    <property type="entry name" value="HSP20-like_chaperone"/>
</dbReference>
<comment type="similarity">
    <text evidence="1 2">Belongs to the small heat shock protein (HSP20) family.</text>
</comment>
<keyword evidence="5" id="KW-1185">Reference proteome</keyword>
<dbReference type="InterPro" id="IPR031107">
    <property type="entry name" value="Small_HSP"/>
</dbReference>
<sequence>MLLRTAPFRTYDAFDQFFGGPAARAGATAPLDAYRDGDTFFVEIDLPGVDPASIDATVDRNVLTVRAERTRAEREGVRRVISERATGTVTRRLILGDSLDADRLEASYDAGVLTLTIPVAEKAKPRKIEISTAQRELASA</sequence>
<evidence type="ECO:0000313" key="5">
    <source>
        <dbReference type="Proteomes" id="UP001501444"/>
    </source>
</evidence>
<name>A0ABP5TTY8_9ACTN</name>
<proteinExistence type="inferred from homology"/>